<keyword evidence="1" id="KW-1133">Transmembrane helix</keyword>
<protein>
    <submittedName>
        <fullName evidence="2">Uncharacterized protein</fullName>
    </submittedName>
</protein>
<organism evidence="2">
    <name type="scientific">marine metagenome</name>
    <dbReference type="NCBI Taxonomy" id="408172"/>
    <lineage>
        <taxon>unclassified sequences</taxon>
        <taxon>metagenomes</taxon>
        <taxon>ecological metagenomes</taxon>
    </lineage>
</organism>
<proteinExistence type="predicted"/>
<keyword evidence="1" id="KW-0472">Membrane</keyword>
<keyword evidence="1" id="KW-0812">Transmembrane</keyword>
<dbReference type="AlphaFoldDB" id="A0A381SPJ0"/>
<gene>
    <name evidence="2" type="ORF">METZ01_LOCUS57151</name>
</gene>
<accession>A0A381SPJ0</accession>
<name>A0A381SPJ0_9ZZZZ</name>
<sequence>MSFVASIFTAIVDVIVSIVETVIQIVEVIIQAIMVLLGFDGGSTQIIEYFEVHNIPLFEDVDKKNPLLNSLIRSILNGQDLISNLIYHSVFRSLKGNVQDFMNFIDNGNYFENFPTVESYILTIDYTELTAALNTLNGVPCTPEGSYLRALSKVDWAKYWLQENAGYNVGTNTIGEDHSTTSTSPITPAADTVTVTPSTNHFDIAITSEIASSDEVFADERWQADLTNIVYNSGPDTYTIPVYNAATVGSITRNYTAPTKPTQLHYVSFYYRDSAPSRQYLFIYQAGSGTYTDLDTIEEPIDIDGATIEALPCVPLRLSNSNYTTFGTTKKDQIEDLLDIIHLDAETVLDTILEESGIPGGDLDHIYVNFGVRMWDTSQAGMSYLYTMFENLYPAQGVTQGTYNDSPTGDDKPQNNIIITTDDNKLAYQWSYITFEHTSLAAIDADSGSVENGIYYSDMSKFDADGILVYNYFVSSGKGTYNVGYKADDLDEVQDFLDGSGVPNPGDTSGEATNWLQVTTRLSYNNPSPVLQESDGATADLKHLTPDLVYENNGSGVLRMVESASEETTVGQSITYYCVKPSGLDAYTVVAPISSCRVVDGSSGHFRVVKFNLGNKMDLMVPFIHTFIKNLSNDKVSKLFLAGAHASIYVAHYEVIVHEGMSFLQALVIIVIVVVIIVFAPEISAYLGEALGNTLAGQLVTAIGAGASLGTIAGIILSALPGLLFDFVVQMAIQMIITEIAGDNEGLAMLLNLVAMVGMAAWEGNVTYGPSSGTVSKGPVTTNSLGQSMGGGAARGWTNVSHAAPSSLQFNNMTSFNFSNVLSPMNLAKYALAALEGIGSMSSMSVNTLTEEMSAERAAWNRERLGLQSELDAIKDSTDVYSGNDPLRAPLGTVNKIKNTRLSGEYFIKATVTEWHAINTLVPFMSPFDTDYYASIYA</sequence>
<feature type="transmembrane region" description="Helical" evidence="1">
    <location>
        <begin position="699"/>
        <end position="725"/>
    </location>
</feature>
<feature type="transmembrane region" description="Helical" evidence="1">
    <location>
        <begin position="663"/>
        <end position="687"/>
    </location>
</feature>
<evidence type="ECO:0000313" key="2">
    <source>
        <dbReference type="EMBL" id="SVA04297.1"/>
    </source>
</evidence>
<evidence type="ECO:0000256" key="1">
    <source>
        <dbReference type="SAM" id="Phobius"/>
    </source>
</evidence>
<reference evidence="2" key="1">
    <citation type="submission" date="2018-05" db="EMBL/GenBank/DDBJ databases">
        <authorList>
            <person name="Lanie J.A."/>
            <person name="Ng W.-L."/>
            <person name="Kazmierczak K.M."/>
            <person name="Andrzejewski T.M."/>
            <person name="Davidsen T.M."/>
            <person name="Wayne K.J."/>
            <person name="Tettelin H."/>
            <person name="Glass J.I."/>
            <person name="Rusch D."/>
            <person name="Podicherti R."/>
            <person name="Tsui H.-C.T."/>
            <person name="Winkler M.E."/>
        </authorList>
    </citation>
    <scope>NUCLEOTIDE SEQUENCE</scope>
</reference>
<dbReference type="EMBL" id="UINC01003210">
    <property type="protein sequence ID" value="SVA04297.1"/>
    <property type="molecule type" value="Genomic_DNA"/>
</dbReference>